<feature type="transmembrane region" description="Helical" evidence="1">
    <location>
        <begin position="21"/>
        <end position="42"/>
    </location>
</feature>
<dbReference type="InterPro" id="IPR052155">
    <property type="entry name" value="Biofilm_reg_signaling"/>
</dbReference>
<dbReference type="PANTHER" id="PTHR44757:SF2">
    <property type="entry name" value="BIOFILM ARCHITECTURE MAINTENANCE PROTEIN MBAA"/>
    <property type="match status" value="1"/>
</dbReference>
<gene>
    <name evidence="5" type="ORF">PDM29_13710</name>
</gene>
<dbReference type="InterPro" id="IPR013767">
    <property type="entry name" value="PAS_fold"/>
</dbReference>
<dbReference type="EMBL" id="CP115541">
    <property type="protein sequence ID" value="WNH51413.1"/>
    <property type="molecule type" value="Genomic_DNA"/>
</dbReference>
<keyword evidence="1" id="KW-0472">Membrane</keyword>
<keyword evidence="6" id="KW-1185">Reference proteome</keyword>
<keyword evidence="1" id="KW-0812">Transmembrane</keyword>
<sequence>MLGSGNREGGGNAVPQVTKGLTLRFVLLTGMAIGLVGISALIQELQAASTAWIVGQSHWSRGQQRATFSLARYIESGNPANLADARAALAVPLGDLDARLAMEQENLDRERARQGLLRGHNTPADAERLILSFRYLGGMSYFRDAVQFWRRTDHGLLQLQQMADTAEAMHQAGGMPPEVRQAMLLHLQALDRSLQAHANAYSQSLLNTASIVRITTLIVGGLSVLLITVVAALLARRVRNDLIEKESRFRAAFYQATIGMLKLDVEGRIVEANQSAADMLGYRRDILIGMTLPELLVEGELVQSSNGAIDWPQQLRPAELRFRRADGSLLWGRSSGTLVQAPNRPTRVFAMIEDVSQNHALAREVEHQASHDPLTGLINRREIERRLEQALLNVRSHGGVHSLCYIDLDYFKLVNDGLGHAAGDQLLRSLSEYLVGAVRDGDWVGRMGGDEFALFLAHAGQEDARQVLQRVMRSLGQAGAVQGEGAPQVRCSVGVVEITADVADVNWLMSAADSACYAAKQAGRNRVHFYNETREALEERRREAERLARVSAAMAENRMLLFAQRIVWRDDPAFLHYEVLVRLRGRDGQLHSPGEFMPAVERYGMGMALDRHVLGLLFRHLQVCPGHVQRLGLCNVNVSAQSITEPSFLAYVSDLLERNRGLARKLCFEVTETAAISNLEQARSFVEAVKARGCRVALDDFGSGLSSFGYLRQLPADMLKIDGVFVRDMDMDPVSRATVRAITEIGRELHMTVVAEWVESDEVADQLQALGVDGLQGYAVERPMALEKMTQSALWAARGDAAQQNLR</sequence>
<dbReference type="CDD" id="cd01948">
    <property type="entry name" value="EAL"/>
    <property type="match status" value="1"/>
</dbReference>
<dbReference type="Pfam" id="PF00563">
    <property type="entry name" value="EAL"/>
    <property type="match status" value="1"/>
</dbReference>
<evidence type="ECO:0000256" key="1">
    <source>
        <dbReference type="SAM" id="Phobius"/>
    </source>
</evidence>
<accession>A0ABY9YMA3</accession>
<dbReference type="RefSeq" id="WP_311190658.1">
    <property type="nucleotide sequence ID" value="NZ_CP115541.1"/>
</dbReference>
<dbReference type="PROSITE" id="PS50112">
    <property type="entry name" value="PAS"/>
    <property type="match status" value="1"/>
</dbReference>
<dbReference type="SUPFAM" id="SSF141868">
    <property type="entry name" value="EAL domain-like"/>
    <property type="match status" value="1"/>
</dbReference>
<dbReference type="SMART" id="SM00267">
    <property type="entry name" value="GGDEF"/>
    <property type="match status" value="1"/>
</dbReference>
<dbReference type="PANTHER" id="PTHR44757">
    <property type="entry name" value="DIGUANYLATE CYCLASE DGCP"/>
    <property type="match status" value="1"/>
</dbReference>
<dbReference type="Gene3D" id="3.30.450.20">
    <property type="entry name" value="PAS domain"/>
    <property type="match status" value="1"/>
</dbReference>
<keyword evidence="1" id="KW-1133">Transmembrane helix</keyword>
<dbReference type="Pfam" id="PF00990">
    <property type="entry name" value="GGDEF"/>
    <property type="match status" value="1"/>
</dbReference>
<dbReference type="InterPro" id="IPR001610">
    <property type="entry name" value="PAC"/>
</dbReference>
<dbReference type="Pfam" id="PF00989">
    <property type="entry name" value="PAS"/>
    <property type="match status" value="1"/>
</dbReference>
<dbReference type="NCBIfam" id="TIGR00254">
    <property type="entry name" value="GGDEF"/>
    <property type="match status" value="1"/>
</dbReference>
<dbReference type="InterPro" id="IPR043128">
    <property type="entry name" value="Rev_trsase/Diguanyl_cyclase"/>
</dbReference>
<dbReference type="SMART" id="SM00086">
    <property type="entry name" value="PAC"/>
    <property type="match status" value="1"/>
</dbReference>
<dbReference type="CDD" id="cd01949">
    <property type="entry name" value="GGDEF"/>
    <property type="match status" value="1"/>
</dbReference>
<evidence type="ECO:0000259" key="4">
    <source>
        <dbReference type="PROSITE" id="PS50887"/>
    </source>
</evidence>
<dbReference type="InterPro" id="IPR029787">
    <property type="entry name" value="Nucleotide_cyclase"/>
</dbReference>
<dbReference type="InterPro" id="IPR000160">
    <property type="entry name" value="GGDEF_dom"/>
</dbReference>
<dbReference type="Proteomes" id="UP001302072">
    <property type="component" value="Chromosome"/>
</dbReference>
<name>A0ABY9YMA3_9GAMM</name>
<dbReference type="InterPro" id="IPR035919">
    <property type="entry name" value="EAL_sf"/>
</dbReference>
<dbReference type="Gene3D" id="3.20.20.450">
    <property type="entry name" value="EAL domain"/>
    <property type="match status" value="1"/>
</dbReference>
<dbReference type="SMART" id="SM00091">
    <property type="entry name" value="PAS"/>
    <property type="match status" value="1"/>
</dbReference>
<dbReference type="InterPro" id="IPR001633">
    <property type="entry name" value="EAL_dom"/>
</dbReference>
<dbReference type="SUPFAM" id="SSF55073">
    <property type="entry name" value="Nucleotide cyclase"/>
    <property type="match status" value="1"/>
</dbReference>
<dbReference type="CDD" id="cd00130">
    <property type="entry name" value="PAS"/>
    <property type="match status" value="1"/>
</dbReference>
<feature type="domain" description="GGDEF" evidence="4">
    <location>
        <begin position="399"/>
        <end position="532"/>
    </location>
</feature>
<proteinExistence type="predicted"/>
<dbReference type="PROSITE" id="PS50887">
    <property type="entry name" value="GGDEF"/>
    <property type="match status" value="1"/>
</dbReference>
<organism evidence="5 6">
    <name type="scientific">Stenotrophomonas oahuensis</name>
    <dbReference type="NCBI Taxonomy" id="3003271"/>
    <lineage>
        <taxon>Bacteria</taxon>
        <taxon>Pseudomonadati</taxon>
        <taxon>Pseudomonadota</taxon>
        <taxon>Gammaproteobacteria</taxon>
        <taxon>Lysobacterales</taxon>
        <taxon>Lysobacteraceae</taxon>
        <taxon>Stenotrophomonas</taxon>
    </lineage>
</organism>
<evidence type="ECO:0000313" key="6">
    <source>
        <dbReference type="Proteomes" id="UP001302072"/>
    </source>
</evidence>
<feature type="domain" description="EAL" evidence="3">
    <location>
        <begin position="543"/>
        <end position="797"/>
    </location>
</feature>
<dbReference type="NCBIfam" id="TIGR00229">
    <property type="entry name" value="sensory_box"/>
    <property type="match status" value="1"/>
</dbReference>
<feature type="domain" description="PAS" evidence="2">
    <location>
        <begin position="245"/>
        <end position="292"/>
    </location>
</feature>
<dbReference type="InterPro" id="IPR035965">
    <property type="entry name" value="PAS-like_dom_sf"/>
</dbReference>
<dbReference type="Gene3D" id="3.30.70.270">
    <property type="match status" value="1"/>
</dbReference>
<dbReference type="InterPro" id="IPR000014">
    <property type="entry name" value="PAS"/>
</dbReference>
<evidence type="ECO:0000259" key="2">
    <source>
        <dbReference type="PROSITE" id="PS50112"/>
    </source>
</evidence>
<dbReference type="SUPFAM" id="SSF55785">
    <property type="entry name" value="PYP-like sensor domain (PAS domain)"/>
    <property type="match status" value="1"/>
</dbReference>
<reference evidence="5 6" key="1">
    <citation type="submission" date="2022-12" db="EMBL/GenBank/DDBJ databases">
        <title>Two new species, Stenotrophomonas aracearum and Stenotrophomonas oahuensis, isolated from Anthurium (Araceae family) in Hawaii.</title>
        <authorList>
            <person name="Chunag S.C."/>
            <person name="Dobhal S."/>
            <person name="Alvarez A."/>
            <person name="Arif M."/>
        </authorList>
    </citation>
    <scope>NUCLEOTIDE SEQUENCE [LARGE SCALE GENOMIC DNA]</scope>
    <source>
        <strain evidence="5 6">A5586</strain>
    </source>
</reference>
<dbReference type="SMART" id="SM00052">
    <property type="entry name" value="EAL"/>
    <property type="match status" value="1"/>
</dbReference>
<evidence type="ECO:0000259" key="3">
    <source>
        <dbReference type="PROSITE" id="PS50883"/>
    </source>
</evidence>
<feature type="transmembrane region" description="Helical" evidence="1">
    <location>
        <begin position="211"/>
        <end position="235"/>
    </location>
</feature>
<protein>
    <submittedName>
        <fullName evidence="5">EAL domain-containing protein</fullName>
    </submittedName>
</protein>
<evidence type="ECO:0000313" key="5">
    <source>
        <dbReference type="EMBL" id="WNH51413.1"/>
    </source>
</evidence>
<dbReference type="PROSITE" id="PS50883">
    <property type="entry name" value="EAL"/>
    <property type="match status" value="1"/>
</dbReference>